<evidence type="ECO:0000313" key="5">
    <source>
        <dbReference type="Proteomes" id="UP000002016"/>
    </source>
</evidence>
<keyword evidence="5" id="KW-1185">Reference proteome</keyword>
<dbReference type="InterPro" id="IPR011047">
    <property type="entry name" value="Quinoprotein_ADH-like_sf"/>
</dbReference>
<dbReference type="AlphaFoldDB" id="A8F7T9"/>
<feature type="chain" id="PRO_5002721763" evidence="1">
    <location>
        <begin position="20"/>
        <end position="664"/>
    </location>
</feature>
<dbReference type="EMBL" id="CP000812">
    <property type="protein sequence ID" value="ABV34223.1"/>
    <property type="molecule type" value="Genomic_DNA"/>
</dbReference>
<dbReference type="GO" id="GO:0016787">
    <property type="term" value="F:hydrolase activity"/>
    <property type="evidence" value="ECO:0007669"/>
    <property type="project" value="InterPro"/>
</dbReference>
<evidence type="ECO:0000259" key="2">
    <source>
        <dbReference type="Pfam" id="PF00149"/>
    </source>
</evidence>
<reference evidence="4 5" key="2">
    <citation type="journal article" date="2009" name="Proc. Natl. Acad. Sci. U.S.A.">
        <title>On the chimeric nature, thermophilic origin, and phylogenetic placement of the Thermotogales.</title>
        <authorList>
            <person name="Zhaxybayeva O."/>
            <person name="Swithers K.S."/>
            <person name="Lapierre P."/>
            <person name="Fournier G.P."/>
            <person name="Bickhart D.M."/>
            <person name="DeBoy R.T."/>
            <person name="Nelson K.E."/>
            <person name="Nesbo C.L."/>
            <person name="Doolittle W.F."/>
            <person name="Gogarten J.P."/>
            <person name="Noll K.M."/>
        </authorList>
    </citation>
    <scope>NUCLEOTIDE SEQUENCE [LARGE SCALE GENOMIC DNA]</scope>
    <source>
        <strain evidence="5">ATCC BAA-301 / DSM 14385 / NBRC 107922 / TMO</strain>
    </source>
</reference>
<dbReference type="SUPFAM" id="SSF56300">
    <property type="entry name" value="Metallo-dependent phosphatases"/>
    <property type="match status" value="1"/>
</dbReference>
<dbReference type="Pfam" id="PF13360">
    <property type="entry name" value="PQQ_2"/>
    <property type="match status" value="2"/>
</dbReference>
<keyword evidence="1" id="KW-0732">Signal</keyword>
<feature type="signal peptide" evidence="1">
    <location>
        <begin position="1"/>
        <end position="19"/>
    </location>
</feature>
<gene>
    <name evidence="4" type="ordered locus">Tlet_1669</name>
</gene>
<dbReference type="OrthoDB" id="41840at2"/>
<dbReference type="Gene3D" id="2.130.10.10">
    <property type="entry name" value="YVTN repeat-like/Quinoprotein amine dehydrogenase"/>
    <property type="match status" value="1"/>
</dbReference>
<dbReference type="InterPro" id="IPR002372">
    <property type="entry name" value="PQQ_rpt_dom"/>
</dbReference>
<dbReference type="InterPro" id="IPR029052">
    <property type="entry name" value="Metallo-depent_PP-like"/>
</dbReference>
<dbReference type="PANTHER" id="PTHR34512:SF30">
    <property type="entry name" value="OUTER MEMBRANE PROTEIN ASSEMBLY FACTOR BAMB"/>
    <property type="match status" value="1"/>
</dbReference>
<name>A8F7T9_PSELT</name>
<organism evidence="4 5">
    <name type="scientific">Pseudothermotoga lettingae (strain ATCC BAA-301 / DSM 14385 / NBRC 107922 / TMO)</name>
    <name type="common">Thermotoga lettingae</name>
    <dbReference type="NCBI Taxonomy" id="416591"/>
    <lineage>
        <taxon>Bacteria</taxon>
        <taxon>Thermotogati</taxon>
        <taxon>Thermotogota</taxon>
        <taxon>Thermotogae</taxon>
        <taxon>Thermotogales</taxon>
        <taxon>Thermotogaceae</taxon>
        <taxon>Pseudothermotoga</taxon>
    </lineage>
</organism>
<dbReference type="HOGENOM" id="CLU_385306_0_0_0"/>
<feature type="domain" description="Pyrrolo-quinoline quinone repeat" evidence="3">
    <location>
        <begin position="543"/>
        <end position="627"/>
    </location>
</feature>
<dbReference type="Proteomes" id="UP000002016">
    <property type="component" value="Chromosome"/>
</dbReference>
<dbReference type="SMART" id="SM00564">
    <property type="entry name" value="PQQ"/>
    <property type="match status" value="5"/>
</dbReference>
<dbReference type="SUPFAM" id="SSF50998">
    <property type="entry name" value="Quinoprotein alcohol dehydrogenase-like"/>
    <property type="match status" value="1"/>
</dbReference>
<dbReference type="STRING" id="416591.Tlet_1669"/>
<feature type="domain" description="Pyrrolo-quinoline quinone repeat" evidence="3">
    <location>
        <begin position="340"/>
        <end position="455"/>
    </location>
</feature>
<dbReference type="eggNOG" id="COG1520">
    <property type="taxonomic scope" value="Bacteria"/>
</dbReference>
<reference evidence="4 5" key="1">
    <citation type="submission" date="2007-08" db="EMBL/GenBank/DDBJ databases">
        <title>Complete sequence of Thermotoga lettingae TMO.</title>
        <authorList>
            <consortium name="US DOE Joint Genome Institute"/>
            <person name="Copeland A."/>
            <person name="Lucas S."/>
            <person name="Lapidus A."/>
            <person name="Barry K."/>
            <person name="Glavina del Rio T."/>
            <person name="Dalin E."/>
            <person name="Tice H."/>
            <person name="Pitluck S."/>
            <person name="Foster B."/>
            <person name="Bruce D."/>
            <person name="Schmutz J."/>
            <person name="Larimer F."/>
            <person name="Land M."/>
            <person name="Hauser L."/>
            <person name="Kyrpides N."/>
            <person name="Mikhailova N."/>
            <person name="Nelson K."/>
            <person name="Gogarten J.P."/>
            <person name="Noll K."/>
            <person name="Richardson P."/>
        </authorList>
    </citation>
    <scope>NUCLEOTIDE SEQUENCE [LARGE SCALE GENOMIC DNA]</scope>
    <source>
        <strain evidence="5">ATCC BAA-301 / DSM 14385 / NBRC 107922 / TMO</strain>
    </source>
</reference>
<evidence type="ECO:0000256" key="1">
    <source>
        <dbReference type="SAM" id="SignalP"/>
    </source>
</evidence>
<dbReference type="KEGG" id="tle:Tlet_1669"/>
<proteinExistence type="predicted"/>
<accession>A8F7T9</accession>
<dbReference type="PANTHER" id="PTHR34512">
    <property type="entry name" value="CELL SURFACE PROTEIN"/>
    <property type="match status" value="1"/>
</dbReference>
<dbReference type="eggNOG" id="COG1409">
    <property type="taxonomic scope" value="Bacteria"/>
</dbReference>
<dbReference type="Gene3D" id="3.60.21.10">
    <property type="match status" value="1"/>
</dbReference>
<dbReference type="Pfam" id="PF00149">
    <property type="entry name" value="Metallophos"/>
    <property type="match status" value="1"/>
</dbReference>
<dbReference type="InterPro" id="IPR004843">
    <property type="entry name" value="Calcineurin-like_PHP"/>
</dbReference>
<sequence precursor="true">MKKTLFLMVFLSLSIYAFSKHPFLNHEGFVVILSDLHFPFAKEKVEFLIDQVCEIKPGAVFILGDLTEMGSDYEFSELDKIISRLNSYEIDVYETPGNHDTRWSPRNRKGESGFKGFCIDAGPFEFLGVDTSMYFEHHGHIGILQLQWIETRLKQSEKPVVIMAHHPFGGPANFTDDGWKLMNLINDSNVPVVLVGHGHSYDIKGMYNGAWFQMVGAAKDGWYTVLSWEDGEIFLWALNTDGVCNLIRQIPAGKERRYSQILKVNLRKIGEKGVSLYFETEGIKQITLTINNSIFKKFSDFEKRLEVPVELHNDACIFAKILAEGVDGFTERYIFSDFDSSKLLWKFQASDGVFSNPVCSDGKICFADLSGTVYVLDDYGKLLWKKKFSGPFVSNVVVRGRKLIFGDLMGNLAAYDLETFDEIWSMNFDCPVFSISSGQKNIAVGSGENLYLVDPDCGRIIYKFYMYGTVQSPARFVSPYFLQTSWGGVLSIIDENGKLVKNFAVGAGYETAAPCTPELFDDWIVFTNTSGALHGQNISMKTKRWRKSSLGAGYSSVEKDNSGNAYVSNINGTIYKFNPVDGEILWKSNVNGQIYDSSPRIVGEEMLVVCTIDGNIFFLDLEKGEVLEKLYLGPGFIFSKAYPYKSGVLVASMNGTIAFIDLSK</sequence>
<feature type="domain" description="Calcineurin-like phosphoesterase" evidence="2">
    <location>
        <begin position="30"/>
        <end position="201"/>
    </location>
</feature>
<protein>
    <submittedName>
        <fullName evidence="4">Metallophosphoesterase</fullName>
    </submittedName>
</protein>
<dbReference type="InterPro" id="IPR018391">
    <property type="entry name" value="PQQ_b-propeller_rpt"/>
</dbReference>
<dbReference type="RefSeq" id="WP_012003699.1">
    <property type="nucleotide sequence ID" value="NC_009828.1"/>
</dbReference>
<evidence type="ECO:0000313" key="4">
    <source>
        <dbReference type="EMBL" id="ABV34223.1"/>
    </source>
</evidence>
<evidence type="ECO:0000259" key="3">
    <source>
        <dbReference type="Pfam" id="PF13360"/>
    </source>
</evidence>
<dbReference type="InterPro" id="IPR015943">
    <property type="entry name" value="WD40/YVTN_repeat-like_dom_sf"/>
</dbReference>